<dbReference type="RefSeq" id="WP_218114415.1">
    <property type="nucleotide sequence ID" value="NZ_CAJVAP010000007.1"/>
</dbReference>
<feature type="transmembrane region" description="Helical" evidence="6">
    <location>
        <begin position="180"/>
        <end position="201"/>
    </location>
</feature>
<comment type="subcellular location">
    <subcellularLocation>
        <location evidence="1">Membrane</location>
        <topology evidence="1">Multi-pass membrane protein</topology>
    </subcellularLocation>
</comment>
<accession>A0A916NVA8</accession>
<feature type="transmembrane region" description="Helical" evidence="6">
    <location>
        <begin position="307"/>
        <end position="329"/>
    </location>
</feature>
<dbReference type="GO" id="GO:0022857">
    <property type="term" value="F:transmembrane transporter activity"/>
    <property type="evidence" value="ECO:0007669"/>
    <property type="project" value="InterPro"/>
</dbReference>
<evidence type="ECO:0000256" key="1">
    <source>
        <dbReference type="ARBA" id="ARBA00004141"/>
    </source>
</evidence>
<evidence type="ECO:0000313" key="8">
    <source>
        <dbReference type="EMBL" id="CAG7605013.1"/>
    </source>
</evidence>
<evidence type="ECO:0000256" key="2">
    <source>
        <dbReference type="ARBA" id="ARBA00022448"/>
    </source>
</evidence>
<feature type="transmembrane region" description="Helical" evidence="6">
    <location>
        <begin position="92"/>
        <end position="109"/>
    </location>
</feature>
<feature type="transmembrane region" description="Helical" evidence="6">
    <location>
        <begin position="121"/>
        <end position="138"/>
    </location>
</feature>
<feature type="transmembrane region" description="Helical" evidence="6">
    <location>
        <begin position="61"/>
        <end position="80"/>
    </location>
</feature>
<feature type="domain" description="Major facilitator superfamily (MFS) profile" evidence="7">
    <location>
        <begin position="27"/>
        <end position="464"/>
    </location>
</feature>
<name>A0A916NVA8_9MICO</name>
<proteinExistence type="predicted"/>
<evidence type="ECO:0000256" key="4">
    <source>
        <dbReference type="ARBA" id="ARBA00022989"/>
    </source>
</evidence>
<dbReference type="PANTHER" id="PTHR42718:SF9">
    <property type="entry name" value="MAJOR FACILITATOR SUPERFAMILY MULTIDRUG TRANSPORTER MFSC"/>
    <property type="match status" value="1"/>
</dbReference>
<dbReference type="GO" id="GO:0016020">
    <property type="term" value="C:membrane"/>
    <property type="evidence" value="ECO:0007669"/>
    <property type="project" value="UniProtKB-SubCell"/>
</dbReference>
<reference evidence="8" key="1">
    <citation type="submission" date="2021-06" db="EMBL/GenBank/DDBJ databases">
        <authorList>
            <person name="Criscuolo A."/>
        </authorList>
    </citation>
    <scope>NUCLEOTIDE SEQUENCE</scope>
    <source>
        <strain evidence="8">CIP111803</strain>
    </source>
</reference>
<evidence type="ECO:0000259" key="7">
    <source>
        <dbReference type="PROSITE" id="PS50850"/>
    </source>
</evidence>
<organism evidence="8 9">
    <name type="scientific">Leucobacter soli</name>
    <dbReference type="NCBI Taxonomy" id="2812850"/>
    <lineage>
        <taxon>Bacteria</taxon>
        <taxon>Bacillati</taxon>
        <taxon>Actinomycetota</taxon>
        <taxon>Actinomycetes</taxon>
        <taxon>Micrococcales</taxon>
        <taxon>Microbacteriaceae</taxon>
        <taxon>Leucobacter</taxon>
    </lineage>
</organism>
<feature type="transmembrane region" description="Helical" evidence="6">
    <location>
        <begin position="239"/>
        <end position="258"/>
    </location>
</feature>
<dbReference type="AlphaFoldDB" id="A0A916NVA8"/>
<keyword evidence="2" id="KW-0813">Transport</keyword>
<feature type="transmembrane region" description="Helical" evidence="6">
    <location>
        <begin position="279"/>
        <end position="301"/>
    </location>
</feature>
<feature type="transmembrane region" description="Helical" evidence="6">
    <location>
        <begin position="213"/>
        <end position="233"/>
    </location>
</feature>
<feature type="transmembrane region" description="Helical" evidence="6">
    <location>
        <begin position="150"/>
        <end position="174"/>
    </location>
</feature>
<keyword evidence="3 6" id="KW-0812">Transmembrane</keyword>
<dbReference type="Pfam" id="PF07690">
    <property type="entry name" value="MFS_1"/>
    <property type="match status" value="1"/>
</dbReference>
<feature type="transmembrane region" description="Helical" evidence="6">
    <location>
        <begin position="443"/>
        <end position="463"/>
    </location>
</feature>
<sequence length="469" mass="48293">MTEPLREPTAPETGSWRELFGRGNAGTVFVLAGGVLVYAMNSFLTAALLPGMIDDLGGRQYFAWVVTVFLVAAVLASMLVARLLGTFGAARAYLVAYSVFAFGALTTAISPNMETLLATRVLQGLGCGLLVGLGFAVIKSALPERLWTRATGVTSGMWGVGVLIGPVFGGLFAQFGMWRIAYLSFFVFAVALGLLAIRALPSGRVVHGSTSPLPVWSLAIVVLATVAFSSASIVPTGVLTAAGMGAGALLLVLFVVVERRSVNAVLPRIAYLRGNPLKWIYLTLAILSSGAMIDIYLPYFALELAGLSPLISGLFGGAIAIGWSVSQVYSAGLDAPRSQRIATVLGAVLMAVGLLAYTLTQRDGEWWIALLWLLPLIVIGAGIGLAFPHLSAAALRSTDDPEEGAKAAAGVSTVELVANAIASALVGVLVAVGGPVAASSATVMGGGITLLGLVGVATAVLAIRPRARA</sequence>
<evidence type="ECO:0000256" key="3">
    <source>
        <dbReference type="ARBA" id="ARBA00022692"/>
    </source>
</evidence>
<feature type="transmembrane region" description="Helical" evidence="6">
    <location>
        <begin position="416"/>
        <end position="437"/>
    </location>
</feature>
<dbReference type="EMBL" id="CAJVAP010000007">
    <property type="protein sequence ID" value="CAG7605013.1"/>
    <property type="molecule type" value="Genomic_DNA"/>
</dbReference>
<evidence type="ECO:0000313" key="9">
    <source>
        <dbReference type="Proteomes" id="UP000693892"/>
    </source>
</evidence>
<evidence type="ECO:0000256" key="6">
    <source>
        <dbReference type="SAM" id="Phobius"/>
    </source>
</evidence>
<keyword evidence="4 6" id="KW-1133">Transmembrane helix</keyword>
<feature type="transmembrane region" description="Helical" evidence="6">
    <location>
        <begin position="25"/>
        <end position="49"/>
    </location>
</feature>
<protein>
    <submittedName>
        <fullName evidence="8">Multidrug-efflux transporter</fullName>
    </submittedName>
</protein>
<evidence type="ECO:0000256" key="5">
    <source>
        <dbReference type="ARBA" id="ARBA00023136"/>
    </source>
</evidence>
<dbReference type="PROSITE" id="PS50850">
    <property type="entry name" value="MFS"/>
    <property type="match status" value="1"/>
</dbReference>
<dbReference type="Proteomes" id="UP000693892">
    <property type="component" value="Unassembled WGS sequence"/>
</dbReference>
<keyword evidence="9" id="KW-1185">Reference proteome</keyword>
<dbReference type="InterPro" id="IPR011701">
    <property type="entry name" value="MFS"/>
</dbReference>
<feature type="transmembrane region" description="Helical" evidence="6">
    <location>
        <begin position="366"/>
        <end position="387"/>
    </location>
</feature>
<dbReference type="InterPro" id="IPR020846">
    <property type="entry name" value="MFS_dom"/>
</dbReference>
<keyword evidence="5 6" id="KW-0472">Membrane</keyword>
<feature type="transmembrane region" description="Helical" evidence="6">
    <location>
        <begin position="341"/>
        <end position="360"/>
    </location>
</feature>
<gene>
    <name evidence="8" type="ORF">LEUCIP111803_00787</name>
</gene>
<comment type="caution">
    <text evidence="8">The sequence shown here is derived from an EMBL/GenBank/DDBJ whole genome shotgun (WGS) entry which is preliminary data.</text>
</comment>
<dbReference type="PANTHER" id="PTHR42718">
    <property type="entry name" value="MAJOR FACILITATOR SUPERFAMILY MULTIDRUG TRANSPORTER MFSC"/>
    <property type="match status" value="1"/>
</dbReference>